<dbReference type="Proteomes" id="UP000298652">
    <property type="component" value="Chromosome 1"/>
</dbReference>
<dbReference type="Gramene" id="TKW39579">
    <property type="protein sequence ID" value="TKW39579"/>
    <property type="gene ID" value="SEVIR_1G188300v2"/>
</dbReference>
<protein>
    <submittedName>
        <fullName evidence="2">Uncharacterized protein</fullName>
    </submittedName>
</protein>
<evidence type="ECO:0000313" key="2">
    <source>
        <dbReference type="EMBL" id="TKW39579.1"/>
    </source>
</evidence>
<evidence type="ECO:0000256" key="1">
    <source>
        <dbReference type="SAM" id="MobiDB-lite"/>
    </source>
</evidence>
<evidence type="ECO:0000313" key="3">
    <source>
        <dbReference type="Proteomes" id="UP000298652"/>
    </source>
</evidence>
<feature type="compositionally biased region" description="Polar residues" evidence="1">
    <location>
        <begin position="330"/>
        <end position="340"/>
    </location>
</feature>
<reference evidence="2" key="1">
    <citation type="submission" date="2019-03" db="EMBL/GenBank/DDBJ databases">
        <title>WGS assembly of Setaria viridis.</title>
        <authorList>
            <person name="Huang P."/>
            <person name="Jenkins J."/>
            <person name="Grimwood J."/>
            <person name="Barry K."/>
            <person name="Healey A."/>
            <person name="Mamidi S."/>
            <person name="Sreedasyam A."/>
            <person name="Shu S."/>
            <person name="Feldman M."/>
            <person name="Wu J."/>
            <person name="Yu Y."/>
            <person name="Chen C."/>
            <person name="Johnson J."/>
            <person name="Rokhsar D."/>
            <person name="Baxter I."/>
            <person name="Schmutz J."/>
            <person name="Brutnell T."/>
            <person name="Kellogg E."/>
        </authorList>
    </citation>
    <scope>NUCLEOTIDE SEQUENCE [LARGE SCALE GENOMIC DNA]</scope>
</reference>
<name>A0A4U6WEQ5_SETVI</name>
<dbReference type="AlphaFoldDB" id="A0A4U6WEQ5"/>
<organism evidence="2 3">
    <name type="scientific">Setaria viridis</name>
    <name type="common">Green bristlegrass</name>
    <name type="synonym">Setaria italica subsp. viridis</name>
    <dbReference type="NCBI Taxonomy" id="4556"/>
    <lineage>
        <taxon>Eukaryota</taxon>
        <taxon>Viridiplantae</taxon>
        <taxon>Streptophyta</taxon>
        <taxon>Embryophyta</taxon>
        <taxon>Tracheophyta</taxon>
        <taxon>Spermatophyta</taxon>
        <taxon>Magnoliopsida</taxon>
        <taxon>Liliopsida</taxon>
        <taxon>Poales</taxon>
        <taxon>Poaceae</taxon>
        <taxon>PACMAD clade</taxon>
        <taxon>Panicoideae</taxon>
        <taxon>Panicodae</taxon>
        <taxon>Paniceae</taxon>
        <taxon>Cenchrinae</taxon>
        <taxon>Setaria</taxon>
    </lineage>
</organism>
<sequence length="361" mass="38385">MVGPSLPLAVATEGQVAAVERLATRARDDLATMDAPNLDAMDARGLPAPIAQGLAAAVDDVAMPEGSMDGEAPPPAIAIALARSWLPTAPRPVTEYNLPVLDVHRSTLEPMENMPRVDWDSLQIVETHDDEGRIALLSENQMCELLGLREDETHAGEGQMNEHGVDNEQGVDNDGAAIPTSDAVPMELPFVVGAPLPKGEAGRRRKLRLKGCLEGGHKKKGAKDGKGPTEAEGVIGGDNATAPTNAKGKKMIRGPMTCKRCGEKGHRQASSKCPLNGTAKKRQQRQPSKNVTKAAPQELSTPQRPTREEIPLDSTGRVTRSQLAFLLGEGSSSQTDTTSPVRMPTASAPKKMTPKKRLHIG</sequence>
<gene>
    <name evidence="2" type="ORF">SEVIR_1G188300v2</name>
</gene>
<dbReference type="EMBL" id="CM016552">
    <property type="protein sequence ID" value="TKW39579.1"/>
    <property type="molecule type" value="Genomic_DNA"/>
</dbReference>
<proteinExistence type="predicted"/>
<accession>A0A4U6WEQ5</accession>
<feature type="region of interest" description="Disordered" evidence="1">
    <location>
        <begin position="194"/>
        <end position="361"/>
    </location>
</feature>
<dbReference type="OMA" id="NTERIDW"/>
<keyword evidence="3" id="KW-1185">Reference proteome</keyword>
<feature type="region of interest" description="Disordered" evidence="1">
    <location>
        <begin position="157"/>
        <end position="182"/>
    </location>
</feature>
<feature type="compositionally biased region" description="Basic residues" evidence="1">
    <location>
        <begin position="352"/>
        <end position="361"/>
    </location>
</feature>